<dbReference type="EMBL" id="CP049057">
    <property type="protein sequence ID" value="QIE59889.1"/>
    <property type="molecule type" value="Genomic_DNA"/>
</dbReference>
<dbReference type="KEGG" id="mgel:G5B37_10025"/>
<dbReference type="SMART" id="SM00905">
    <property type="entry name" value="FolB"/>
    <property type="match status" value="1"/>
</dbReference>
<keyword evidence="9" id="KW-1185">Reference proteome</keyword>
<dbReference type="GO" id="GO:0046654">
    <property type="term" value="P:tetrahydrofolate biosynthetic process"/>
    <property type="evidence" value="ECO:0007669"/>
    <property type="project" value="UniProtKB-UniRule"/>
</dbReference>
<dbReference type="GO" id="GO:0004150">
    <property type="term" value="F:dihydroneopterin aldolase activity"/>
    <property type="evidence" value="ECO:0007669"/>
    <property type="project" value="UniProtKB-UniRule"/>
</dbReference>
<dbReference type="InterPro" id="IPR043133">
    <property type="entry name" value="GTP-CH-I_C/QueF"/>
</dbReference>
<dbReference type="NCBIfam" id="TIGR00525">
    <property type="entry name" value="folB"/>
    <property type="match status" value="1"/>
</dbReference>
<dbReference type="PANTHER" id="PTHR42844">
    <property type="entry name" value="DIHYDRONEOPTERIN ALDOLASE 1-RELATED"/>
    <property type="match status" value="1"/>
</dbReference>
<evidence type="ECO:0000256" key="4">
    <source>
        <dbReference type="ARBA" id="ARBA00022909"/>
    </source>
</evidence>
<dbReference type="Gene3D" id="3.30.1130.10">
    <property type="match status" value="1"/>
</dbReference>
<keyword evidence="4 6" id="KW-0289">Folate biosynthesis</keyword>
<evidence type="ECO:0000256" key="5">
    <source>
        <dbReference type="ARBA" id="ARBA00023239"/>
    </source>
</evidence>
<accession>A0A6G6GMV6</accession>
<dbReference type="RefSeq" id="WP_164679901.1">
    <property type="nucleotide sequence ID" value="NZ_CP049057.1"/>
</dbReference>
<dbReference type="GO" id="GO:0005737">
    <property type="term" value="C:cytoplasm"/>
    <property type="evidence" value="ECO:0007669"/>
    <property type="project" value="TreeGrafter"/>
</dbReference>
<dbReference type="EC" id="4.1.2.25" evidence="6"/>
<evidence type="ECO:0000256" key="1">
    <source>
        <dbReference type="ARBA" id="ARBA00001353"/>
    </source>
</evidence>
<comment type="function">
    <text evidence="6">Catalyzes the conversion of 7,8-dihydroneopterin to 6-hydroxymethyl-7,8-dihydropterin.</text>
</comment>
<dbReference type="InterPro" id="IPR006157">
    <property type="entry name" value="FolB_dom"/>
</dbReference>
<evidence type="ECO:0000259" key="7">
    <source>
        <dbReference type="SMART" id="SM00905"/>
    </source>
</evidence>
<dbReference type="InterPro" id="IPR006156">
    <property type="entry name" value="Dihydroneopterin_aldolase"/>
</dbReference>
<comment type="pathway">
    <text evidence="2 6">Cofactor biosynthesis; tetrahydrofolate biosynthesis; 2-amino-4-hydroxy-6-hydroxymethyl-7,8-dihydropteridine diphosphate from 7,8-dihydroneopterin triphosphate: step 3/4.</text>
</comment>
<evidence type="ECO:0000313" key="9">
    <source>
        <dbReference type="Proteomes" id="UP000505306"/>
    </source>
</evidence>
<reference evidence="8 9" key="1">
    <citation type="submission" date="2020-02" db="EMBL/GenBank/DDBJ databases">
        <title>Complete genome sequence of Flavobacteriaceae bacterium.</title>
        <authorList>
            <person name="Kim S.-J."/>
            <person name="Kim Y.-S."/>
            <person name="Kim K.-H."/>
        </authorList>
    </citation>
    <scope>NUCLEOTIDE SEQUENCE [LARGE SCALE GENOMIC DNA]</scope>
    <source>
        <strain evidence="8 9">RR4-40</strain>
    </source>
</reference>
<comment type="catalytic activity">
    <reaction evidence="1 6">
        <text>7,8-dihydroneopterin = 6-hydroxymethyl-7,8-dihydropterin + glycolaldehyde</text>
        <dbReference type="Rhea" id="RHEA:10540"/>
        <dbReference type="ChEBI" id="CHEBI:17001"/>
        <dbReference type="ChEBI" id="CHEBI:17071"/>
        <dbReference type="ChEBI" id="CHEBI:44841"/>
        <dbReference type="EC" id="4.1.2.25"/>
    </reaction>
</comment>
<dbReference type="PANTHER" id="PTHR42844:SF1">
    <property type="entry name" value="DIHYDRONEOPTERIN ALDOLASE 1-RELATED"/>
    <property type="match status" value="1"/>
</dbReference>
<gene>
    <name evidence="8" type="primary">folB</name>
    <name evidence="8" type="ORF">G5B37_10025</name>
</gene>
<evidence type="ECO:0000256" key="6">
    <source>
        <dbReference type="RuleBase" id="RU362079"/>
    </source>
</evidence>
<protein>
    <recommendedName>
        <fullName evidence="6">7,8-dihydroneopterin aldolase</fullName>
        <ecNumber evidence="6">4.1.2.25</ecNumber>
    </recommendedName>
</protein>
<sequence>MSIIRLKNIRIFTNHGCLIEEEKIGSDYLVNLTVKADLSKAATTDNLKDTVDYVHLQHIVKTEMAQRSKLLEQVGQRIIDRIFSEISLVEHAEVSISKLNPPIGGDVAEVEVTMTR</sequence>
<comment type="similarity">
    <text evidence="3 6">Belongs to the DHNA family.</text>
</comment>
<evidence type="ECO:0000313" key="8">
    <source>
        <dbReference type="EMBL" id="QIE59889.1"/>
    </source>
</evidence>
<feature type="domain" description="Dihydroneopterin aldolase/epimerase" evidence="7">
    <location>
        <begin position="4"/>
        <end position="116"/>
    </location>
</feature>
<dbReference type="SUPFAM" id="SSF55620">
    <property type="entry name" value="Tetrahydrobiopterin biosynthesis enzymes-like"/>
    <property type="match status" value="1"/>
</dbReference>
<proteinExistence type="inferred from homology"/>
<organism evidence="8 9">
    <name type="scientific">Rasiella rasia</name>
    <dbReference type="NCBI Taxonomy" id="2744027"/>
    <lineage>
        <taxon>Bacteria</taxon>
        <taxon>Pseudomonadati</taxon>
        <taxon>Bacteroidota</taxon>
        <taxon>Flavobacteriia</taxon>
        <taxon>Flavobacteriales</taxon>
        <taxon>Flavobacteriaceae</taxon>
        <taxon>Rasiella</taxon>
    </lineage>
</organism>
<dbReference type="AlphaFoldDB" id="A0A6G6GMV6"/>
<dbReference type="Pfam" id="PF02152">
    <property type="entry name" value="FolB"/>
    <property type="match status" value="1"/>
</dbReference>
<evidence type="ECO:0000256" key="2">
    <source>
        <dbReference type="ARBA" id="ARBA00005013"/>
    </source>
</evidence>
<name>A0A6G6GMV6_9FLAO</name>
<dbReference type="GO" id="GO:0046656">
    <property type="term" value="P:folic acid biosynthetic process"/>
    <property type="evidence" value="ECO:0007669"/>
    <property type="project" value="UniProtKB-UniRule"/>
</dbReference>
<dbReference type="NCBIfam" id="TIGR00526">
    <property type="entry name" value="folB_dom"/>
    <property type="match status" value="1"/>
</dbReference>
<evidence type="ECO:0000256" key="3">
    <source>
        <dbReference type="ARBA" id="ARBA00005708"/>
    </source>
</evidence>
<keyword evidence="5 6" id="KW-0456">Lyase</keyword>
<dbReference type="Proteomes" id="UP000505306">
    <property type="component" value="Chromosome"/>
</dbReference>
<dbReference type="UniPathway" id="UPA00077">
    <property type="reaction ID" value="UER00154"/>
</dbReference>